<organism evidence="1 2">
    <name type="scientific">Pinctada imbricata</name>
    <name type="common">Atlantic pearl-oyster</name>
    <name type="synonym">Pinctada martensii</name>
    <dbReference type="NCBI Taxonomy" id="66713"/>
    <lineage>
        <taxon>Eukaryota</taxon>
        <taxon>Metazoa</taxon>
        <taxon>Spiralia</taxon>
        <taxon>Lophotrochozoa</taxon>
        <taxon>Mollusca</taxon>
        <taxon>Bivalvia</taxon>
        <taxon>Autobranchia</taxon>
        <taxon>Pteriomorphia</taxon>
        <taxon>Pterioida</taxon>
        <taxon>Pterioidea</taxon>
        <taxon>Pteriidae</taxon>
        <taxon>Pinctada</taxon>
    </lineage>
</organism>
<keyword evidence="2" id="KW-1185">Reference proteome</keyword>
<evidence type="ECO:0000313" key="2">
    <source>
        <dbReference type="Proteomes" id="UP001186944"/>
    </source>
</evidence>
<name>A0AA89BXJ6_PINIB</name>
<protein>
    <recommendedName>
        <fullName evidence="3">Thioredoxin domain-containing protein</fullName>
    </recommendedName>
</protein>
<accession>A0AA89BXJ6</accession>
<feature type="non-terminal residue" evidence="1">
    <location>
        <position position="1"/>
    </location>
</feature>
<proteinExistence type="predicted"/>
<dbReference type="AlphaFoldDB" id="A0AA89BXJ6"/>
<dbReference type="EMBL" id="VSWD01000012">
    <property type="protein sequence ID" value="KAK3086370.1"/>
    <property type="molecule type" value="Genomic_DNA"/>
</dbReference>
<gene>
    <name evidence="1" type="ORF">FSP39_017479</name>
</gene>
<dbReference type="SUPFAM" id="SSF52833">
    <property type="entry name" value="Thioredoxin-like"/>
    <property type="match status" value="1"/>
</dbReference>
<dbReference type="Gene3D" id="3.40.30.10">
    <property type="entry name" value="Glutaredoxin"/>
    <property type="match status" value="1"/>
</dbReference>
<comment type="caution">
    <text evidence="1">The sequence shown here is derived from an EMBL/GenBank/DDBJ whole genome shotgun (WGS) entry which is preliminary data.</text>
</comment>
<reference evidence="1" key="1">
    <citation type="submission" date="2019-08" db="EMBL/GenBank/DDBJ databases">
        <title>The improved chromosome-level genome for the pearl oyster Pinctada fucata martensii using PacBio sequencing and Hi-C.</title>
        <authorList>
            <person name="Zheng Z."/>
        </authorList>
    </citation>
    <scope>NUCLEOTIDE SEQUENCE</scope>
    <source>
        <strain evidence="1">ZZ-2019</strain>
        <tissue evidence="1">Adductor muscle</tissue>
    </source>
</reference>
<evidence type="ECO:0000313" key="1">
    <source>
        <dbReference type="EMBL" id="KAK3086370.1"/>
    </source>
</evidence>
<evidence type="ECO:0008006" key="3">
    <source>
        <dbReference type="Google" id="ProtNLM"/>
    </source>
</evidence>
<sequence length="125" mass="14784">YPFLTSDCRKCEILFPKFMAASQPFQYDNEMAFGRISDDKLSKELDVSKFPSVILIHEGKKEPYRFEAKKFPAFYWYDNDEIPEKQRYGGHLDKLQIEEFIKDQTGLERKRDGELPPKVGIFIHI</sequence>
<dbReference type="InterPro" id="IPR036249">
    <property type="entry name" value="Thioredoxin-like_sf"/>
</dbReference>
<dbReference type="Proteomes" id="UP001186944">
    <property type="component" value="Unassembled WGS sequence"/>
</dbReference>